<evidence type="ECO:0000313" key="2">
    <source>
        <dbReference type="Proteomes" id="UP001485301"/>
    </source>
</evidence>
<name>A0ACD5C4R5_9SPHI</name>
<dbReference type="EMBL" id="CP151087">
    <property type="protein sequence ID" value="WZN56836.1"/>
    <property type="molecule type" value="Genomic_DNA"/>
</dbReference>
<evidence type="ECO:0000313" key="1">
    <source>
        <dbReference type="EMBL" id="WZN56836.1"/>
    </source>
</evidence>
<sequence length="292" mass="32546">MKNLAKTCFTLMIIIGVLGGTYGIYKMVLGNYALNDPFTFGFILMAYIILVAGAYVATKRIWTLLIIGVMITFQSCNYSKSNQQVVVSEDCGMTWKKINVGEAVPKGGLNMCYMKVVVPNFPMQGEATFISNLKDKVRANVHIDYDYSIIDALSFIKQAKFLGKANVDADNEEAIGKSFEMAENMVIDKRIKDVAKRIFVDEDIVELDQSEIENHLLAESNKVLEQLGVHLNFITLSFDLDEQTRQAIDVSTAMKIYESKGLTDLGKQVMSQRAGATKITVENKTEAVKSEN</sequence>
<protein>
    <submittedName>
        <fullName evidence="1">Uncharacterized protein</fullName>
    </submittedName>
</protein>
<accession>A0ACD5C4R5</accession>
<reference evidence="1" key="1">
    <citation type="submission" date="2024-04" db="EMBL/GenBank/DDBJ databases">
        <title>Complete genome sequence of Sphingobacterium thalpophiium BAA-1094.</title>
        <authorList>
            <person name="Adaikpoh B.I."/>
        </authorList>
    </citation>
    <scope>NUCLEOTIDE SEQUENCE</scope>
    <source>
        <strain evidence="1">BAA-1094</strain>
    </source>
</reference>
<keyword evidence="2" id="KW-1185">Reference proteome</keyword>
<dbReference type="Proteomes" id="UP001485301">
    <property type="component" value="Chromosome"/>
</dbReference>
<proteinExistence type="predicted"/>
<organism evidence="1 2">
    <name type="scientific">Sphingobacterium thalpophilum</name>
    <dbReference type="NCBI Taxonomy" id="259"/>
    <lineage>
        <taxon>Bacteria</taxon>
        <taxon>Pseudomonadati</taxon>
        <taxon>Bacteroidota</taxon>
        <taxon>Sphingobacteriia</taxon>
        <taxon>Sphingobacteriales</taxon>
        <taxon>Sphingobacteriaceae</taxon>
        <taxon>Sphingobacterium</taxon>
    </lineage>
</organism>
<gene>
    <name evidence="1" type="ORF">AACH28_04715</name>
</gene>